<protein>
    <submittedName>
        <fullName evidence="5">Putative flagellar outer dynein arm-docking complex protein 1</fullName>
    </submittedName>
</protein>
<feature type="domain" description="ODAD1 central coiled coil region" evidence="4">
    <location>
        <begin position="280"/>
        <end position="421"/>
    </location>
</feature>
<reference evidence="5 6" key="1">
    <citation type="submission" date="2019-03" db="EMBL/GenBank/DDBJ databases">
        <title>Single cell metagenomics reveals metabolic interactions within the superorganism composed of flagellate Streblomastix strix and complex community of Bacteroidetes bacteria on its surface.</title>
        <authorList>
            <person name="Treitli S.C."/>
            <person name="Kolisko M."/>
            <person name="Husnik F."/>
            <person name="Keeling P."/>
            <person name="Hampl V."/>
        </authorList>
    </citation>
    <scope>NUCLEOTIDE SEQUENCE [LARGE SCALE GENOMIC DNA]</scope>
    <source>
        <strain evidence="5">ST1C</strain>
    </source>
</reference>
<feature type="region of interest" description="Disordered" evidence="3">
    <location>
        <begin position="252"/>
        <end position="282"/>
    </location>
</feature>
<accession>A0A5J4VBY0</accession>
<proteinExistence type="predicted"/>
<feature type="coiled-coil region" evidence="2">
    <location>
        <begin position="202"/>
        <end position="240"/>
    </location>
</feature>
<dbReference type="Proteomes" id="UP000324800">
    <property type="component" value="Unassembled WGS sequence"/>
</dbReference>
<dbReference type="Pfam" id="PF21773">
    <property type="entry name" value="ODAD1_CC"/>
    <property type="match status" value="2"/>
</dbReference>
<comment type="caution">
    <text evidence="5">The sequence shown here is derived from an EMBL/GenBank/DDBJ whole genome shotgun (WGS) entry which is preliminary data.</text>
</comment>
<dbReference type="PANTHER" id="PTHR21694">
    <property type="entry name" value="COILED-COIL DOMAIN-CONTAINING PROTEIN 63"/>
    <property type="match status" value="1"/>
</dbReference>
<dbReference type="PANTHER" id="PTHR21694:SF18">
    <property type="entry name" value="COILED-COIL DOMAIN-CONTAINING PROTEIN 63"/>
    <property type="match status" value="1"/>
</dbReference>
<evidence type="ECO:0000256" key="2">
    <source>
        <dbReference type="SAM" id="Coils"/>
    </source>
</evidence>
<feature type="coiled-coil region" evidence="2">
    <location>
        <begin position="329"/>
        <end position="395"/>
    </location>
</feature>
<evidence type="ECO:0000313" key="5">
    <source>
        <dbReference type="EMBL" id="KAA6379874.1"/>
    </source>
</evidence>
<evidence type="ECO:0000256" key="3">
    <source>
        <dbReference type="SAM" id="MobiDB-lite"/>
    </source>
</evidence>
<name>A0A5J4VBY0_9EUKA</name>
<dbReference type="InterPro" id="IPR049258">
    <property type="entry name" value="ODAD1_CC"/>
</dbReference>
<keyword evidence="5" id="KW-0966">Cell projection</keyword>
<sequence>MSATTKSKTPIRAAAKSTIKQQTTKEGMQKQLRMQQQTIDNLKRENEELRQKYEFESRIPPGTKPRSVEFEELQKLEQDGYRTQREIEEEKATNEQLKDEINMLQRRVHDKRVEVKGVFSTRENDKKLEVETKILENRLDNTLQKFNDAVAENKALRAKIDSMRCERVVFDGVHRKMERMLFEKKKEMADIIEESNVCYEDRNASEQEKKNIQEQQRTERQKFEAEAQALDQEIAKGDELPDYFRVMNKEEEEGNAGERAFGDGGYYDGFDGGVGQQQQQLTPQEQAVAQLSAEKAQAYEEALWRIKSATGIDSIAELAQRYVETEEQIVTNNNIIGDLEVQIQRLEKEEREDREKAAELRLHAEESSAERARLQEDTQRQIEQTQQRTAQFKEKEAEVYERISLIYQPVKRLFEAARCDAPEDANAENDVTQTNVVSYLGQIEQKANDLRARFLEANPQLLGIASQTRSRIGSPQDLGLLTEGTTPIVQKVASKNNRPISPSG</sequence>
<dbReference type="OrthoDB" id="6766775at2759"/>
<dbReference type="AlphaFoldDB" id="A0A5J4VBY0"/>
<keyword evidence="5" id="KW-0969">Cilium</keyword>
<dbReference type="EMBL" id="SNRW01008218">
    <property type="protein sequence ID" value="KAA6379874.1"/>
    <property type="molecule type" value="Genomic_DNA"/>
</dbReference>
<gene>
    <name evidence="5" type="ORF">EZS28_024600</name>
</gene>
<organism evidence="5 6">
    <name type="scientific">Streblomastix strix</name>
    <dbReference type="NCBI Taxonomy" id="222440"/>
    <lineage>
        <taxon>Eukaryota</taxon>
        <taxon>Metamonada</taxon>
        <taxon>Preaxostyla</taxon>
        <taxon>Oxymonadida</taxon>
        <taxon>Streblomastigidae</taxon>
        <taxon>Streblomastix</taxon>
    </lineage>
</organism>
<evidence type="ECO:0000313" key="6">
    <source>
        <dbReference type="Proteomes" id="UP000324800"/>
    </source>
</evidence>
<feature type="compositionally biased region" description="Gly residues" evidence="3">
    <location>
        <begin position="262"/>
        <end position="275"/>
    </location>
</feature>
<dbReference type="InterPro" id="IPR051876">
    <property type="entry name" value="ODA-DC/CCD"/>
</dbReference>
<feature type="domain" description="ODAD1 central coiled coil region" evidence="4">
    <location>
        <begin position="132"/>
        <end position="255"/>
    </location>
</feature>
<feature type="region of interest" description="Disordered" evidence="3">
    <location>
        <begin position="1"/>
        <end position="29"/>
    </location>
</feature>
<keyword evidence="5" id="KW-0282">Flagellum</keyword>
<feature type="compositionally biased region" description="Polar residues" evidence="3">
    <location>
        <begin position="18"/>
        <end position="29"/>
    </location>
</feature>
<evidence type="ECO:0000256" key="1">
    <source>
        <dbReference type="ARBA" id="ARBA00023054"/>
    </source>
</evidence>
<feature type="coiled-coil region" evidence="2">
    <location>
        <begin position="139"/>
        <end position="166"/>
    </location>
</feature>
<keyword evidence="1 2" id="KW-0175">Coiled coil</keyword>
<evidence type="ECO:0000259" key="4">
    <source>
        <dbReference type="Pfam" id="PF21773"/>
    </source>
</evidence>